<sequence>MYGATESNLWSTIQLFFRSIFSKGPEGCGAYVFGVSNHRLASVLAKEWYSQSQSDPWRLVLNCEYSSRTPLGYPEDGYSSQPKGFRIEDQEANKGLRIVQLTPRREIIGSLQAQPLALGLAKPTETRVAWSSIRYQTKPWGKGIPVESDTALPTSRPLARFNNNGS</sequence>
<gene>
    <name evidence="2" type="ORF">BU24DRAFT_1496</name>
</gene>
<feature type="region of interest" description="Disordered" evidence="1">
    <location>
        <begin position="147"/>
        <end position="166"/>
    </location>
</feature>
<evidence type="ECO:0000256" key="1">
    <source>
        <dbReference type="SAM" id="MobiDB-lite"/>
    </source>
</evidence>
<organism evidence="2 3">
    <name type="scientific">Aaosphaeria arxii CBS 175.79</name>
    <dbReference type="NCBI Taxonomy" id="1450172"/>
    <lineage>
        <taxon>Eukaryota</taxon>
        <taxon>Fungi</taxon>
        <taxon>Dikarya</taxon>
        <taxon>Ascomycota</taxon>
        <taxon>Pezizomycotina</taxon>
        <taxon>Dothideomycetes</taxon>
        <taxon>Pleosporomycetidae</taxon>
        <taxon>Pleosporales</taxon>
        <taxon>Pleosporales incertae sedis</taxon>
        <taxon>Aaosphaeria</taxon>
    </lineage>
</organism>
<dbReference type="RefSeq" id="XP_033388791.1">
    <property type="nucleotide sequence ID" value="XM_033521241.1"/>
</dbReference>
<accession>A0A6A5Y4H1</accession>
<name>A0A6A5Y4H1_9PLEO</name>
<dbReference type="EMBL" id="ML978066">
    <property type="protein sequence ID" value="KAF2020452.1"/>
    <property type="molecule type" value="Genomic_DNA"/>
</dbReference>
<evidence type="ECO:0000313" key="2">
    <source>
        <dbReference type="EMBL" id="KAF2020452.1"/>
    </source>
</evidence>
<reference evidence="2" key="1">
    <citation type="journal article" date="2020" name="Stud. Mycol.">
        <title>101 Dothideomycetes genomes: a test case for predicting lifestyles and emergence of pathogens.</title>
        <authorList>
            <person name="Haridas S."/>
            <person name="Albert R."/>
            <person name="Binder M."/>
            <person name="Bloem J."/>
            <person name="Labutti K."/>
            <person name="Salamov A."/>
            <person name="Andreopoulos B."/>
            <person name="Baker S."/>
            <person name="Barry K."/>
            <person name="Bills G."/>
            <person name="Bluhm B."/>
            <person name="Cannon C."/>
            <person name="Castanera R."/>
            <person name="Culley D."/>
            <person name="Daum C."/>
            <person name="Ezra D."/>
            <person name="Gonzalez J."/>
            <person name="Henrissat B."/>
            <person name="Kuo A."/>
            <person name="Liang C."/>
            <person name="Lipzen A."/>
            <person name="Lutzoni F."/>
            <person name="Magnuson J."/>
            <person name="Mondo S."/>
            <person name="Nolan M."/>
            <person name="Ohm R."/>
            <person name="Pangilinan J."/>
            <person name="Park H.-J."/>
            <person name="Ramirez L."/>
            <person name="Alfaro M."/>
            <person name="Sun H."/>
            <person name="Tritt A."/>
            <person name="Yoshinaga Y."/>
            <person name="Zwiers L.-H."/>
            <person name="Turgeon B."/>
            <person name="Goodwin S."/>
            <person name="Spatafora J."/>
            <person name="Crous P."/>
            <person name="Grigoriev I."/>
        </authorList>
    </citation>
    <scope>NUCLEOTIDE SEQUENCE</scope>
    <source>
        <strain evidence="2">CBS 175.79</strain>
    </source>
</reference>
<dbReference type="GeneID" id="54278638"/>
<keyword evidence="3" id="KW-1185">Reference proteome</keyword>
<evidence type="ECO:0000313" key="3">
    <source>
        <dbReference type="Proteomes" id="UP000799778"/>
    </source>
</evidence>
<proteinExistence type="predicted"/>
<dbReference type="AlphaFoldDB" id="A0A6A5Y4H1"/>
<protein>
    <submittedName>
        <fullName evidence="2">Uncharacterized protein</fullName>
    </submittedName>
</protein>
<dbReference type="Proteomes" id="UP000799778">
    <property type="component" value="Unassembled WGS sequence"/>
</dbReference>